<evidence type="ECO:0000259" key="4">
    <source>
        <dbReference type="PROSITE" id="PS50043"/>
    </source>
</evidence>
<evidence type="ECO:0000313" key="6">
    <source>
        <dbReference type="Proteomes" id="UP001284601"/>
    </source>
</evidence>
<accession>A0ABU4HZW3</accession>
<evidence type="ECO:0000256" key="2">
    <source>
        <dbReference type="ARBA" id="ARBA00023125"/>
    </source>
</evidence>
<keyword evidence="3" id="KW-0804">Transcription</keyword>
<dbReference type="SMART" id="SM00421">
    <property type="entry name" value="HTH_LUXR"/>
    <property type="match status" value="1"/>
</dbReference>
<keyword evidence="6" id="KW-1185">Reference proteome</keyword>
<dbReference type="Gene3D" id="1.10.10.10">
    <property type="entry name" value="Winged helix-like DNA-binding domain superfamily/Winged helix DNA-binding domain"/>
    <property type="match status" value="1"/>
</dbReference>
<dbReference type="EMBL" id="JAWSTH010000208">
    <property type="protein sequence ID" value="MDW5598878.1"/>
    <property type="molecule type" value="Genomic_DNA"/>
</dbReference>
<dbReference type="PROSITE" id="PS50043">
    <property type="entry name" value="HTH_LUXR_2"/>
    <property type="match status" value="1"/>
</dbReference>
<reference evidence="6" key="1">
    <citation type="submission" date="2023-07" db="EMBL/GenBank/DDBJ databases">
        <title>Conexibacter stalactiti sp. nov., isolated from stalactites in a lava cave and emended description of the genus Conexibacter.</title>
        <authorList>
            <person name="Lee S.D."/>
        </authorList>
    </citation>
    <scope>NUCLEOTIDE SEQUENCE [LARGE SCALE GENOMIC DNA]</scope>
    <source>
        <strain evidence="6">KCTC 39840</strain>
    </source>
</reference>
<feature type="domain" description="HTH luxR-type" evidence="4">
    <location>
        <begin position="462"/>
        <end position="527"/>
    </location>
</feature>
<dbReference type="InterPro" id="IPR016032">
    <property type="entry name" value="Sig_transdc_resp-reg_C-effctor"/>
</dbReference>
<keyword evidence="1" id="KW-0805">Transcription regulation</keyword>
<dbReference type="Pfam" id="PF00196">
    <property type="entry name" value="GerE"/>
    <property type="match status" value="1"/>
</dbReference>
<feature type="non-terminal residue" evidence="5">
    <location>
        <position position="1"/>
    </location>
</feature>
<keyword evidence="2" id="KW-0238">DNA-binding</keyword>
<dbReference type="SUPFAM" id="SSF46894">
    <property type="entry name" value="C-terminal effector domain of the bipartite response regulators"/>
    <property type="match status" value="1"/>
</dbReference>
<dbReference type="PANTHER" id="PTHR44688:SF16">
    <property type="entry name" value="DNA-BINDING TRANSCRIPTIONAL ACTIVATOR DEVR_DOSR"/>
    <property type="match status" value="1"/>
</dbReference>
<dbReference type="PANTHER" id="PTHR44688">
    <property type="entry name" value="DNA-BINDING TRANSCRIPTIONAL ACTIVATOR DEVR_DOSR"/>
    <property type="match status" value="1"/>
</dbReference>
<evidence type="ECO:0000256" key="3">
    <source>
        <dbReference type="ARBA" id="ARBA00023163"/>
    </source>
</evidence>
<dbReference type="Proteomes" id="UP001284601">
    <property type="component" value="Unassembled WGS sequence"/>
</dbReference>
<dbReference type="RefSeq" id="WP_318601477.1">
    <property type="nucleotide sequence ID" value="NZ_JAWSTH010000208.1"/>
</dbReference>
<proteinExistence type="predicted"/>
<name>A0ABU4HZW3_9ACTN</name>
<evidence type="ECO:0000313" key="5">
    <source>
        <dbReference type="EMBL" id="MDW5598878.1"/>
    </source>
</evidence>
<dbReference type="PROSITE" id="PS00622">
    <property type="entry name" value="HTH_LUXR_1"/>
    <property type="match status" value="1"/>
</dbReference>
<dbReference type="CDD" id="cd06170">
    <property type="entry name" value="LuxR_C_like"/>
    <property type="match status" value="1"/>
</dbReference>
<protein>
    <submittedName>
        <fullName evidence="5">Helix-turn-helix transcriptional regulator</fullName>
    </submittedName>
</protein>
<dbReference type="InterPro" id="IPR011990">
    <property type="entry name" value="TPR-like_helical_dom_sf"/>
</dbReference>
<dbReference type="InterPro" id="IPR000792">
    <property type="entry name" value="Tscrpt_reg_LuxR_C"/>
</dbReference>
<evidence type="ECO:0000256" key="1">
    <source>
        <dbReference type="ARBA" id="ARBA00023015"/>
    </source>
</evidence>
<sequence length="529" mass="55193">AALRHGDYASGQRLLARALEEPLPPAERAEAEIAAAFAEVARGAPGATPRLDAALRHVHDPERRAEAHAASALHAYMRNDYEGTLSAIERGLADLDPRADGAFALRDLRTAALALAPGRVGERAALGDGPSEGPITLAVLAAAAATAGASPAEVRALASQIPLAALAREVLPGSIAASFAVTALVWSDELEAAETILGAALPAARDAGSLTAFGSLSHLRSLVRLRQGRLEEAIADGQPPLDLRRDGWETYRSWTTARLTQAHVARGELERAAELVELGLRGDPLQLEHAFVLEAAADLALARGDAATALERLTEAGAHVARWNLRHPGAVTWQAQAALAAQRCGELEQASVLAGAALAEARAVGAPRPLALALRATALTTGDDAALTEAVTLLRPTALRLELAHALVDLGALLRRDGRARAARAPLREALALAEQSTARPLAARAHNELLATGGRRVRARPLDGPAALTPTERRVAELAAAGDSNAEIAAHLFVTVKTVEWHLGRTYRKLGIASRRALADALSAAEPA</sequence>
<organism evidence="5 6">
    <name type="scientific">Conexibacter stalactiti</name>
    <dbReference type="NCBI Taxonomy" id="1940611"/>
    <lineage>
        <taxon>Bacteria</taxon>
        <taxon>Bacillati</taxon>
        <taxon>Actinomycetota</taxon>
        <taxon>Thermoleophilia</taxon>
        <taxon>Solirubrobacterales</taxon>
        <taxon>Conexibacteraceae</taxon>
        <taxon>Conexibacter</taxon>
    </lineage>
</organism>
<dbReference type="InterPro" id="IPR036388">
    <property type="entry name" value="WH-like_DNA-bd_sf"/>
</dbReference>
<dbReference type="SUPFAM" id="SSF48452">
    <property type="entry name" value="TPR-like"/>
    <property type="match status" value="1"/>
</dbReference>
<gene>
    <name evidence="5" type="ORF">R7226_31255</name>
</gene>
<dbReference type="PRINTS" id="PR00038">
    <property type="entry name" value="HTHLUXR"/>
</dbReference>
<comment type="caution">
    <text evidence="5">The sequence shown here is derived from an EMBL/GenBank/DDBJ whole genome shotgun (WGS) entry which is preliminary data.</text>
</comment>